<name>A0ABR1XEF0_9PEZI</name>
<dbReference type="EMBL" id="JAQQWN010000002">
    <property type="protein sequence ID" value="KAK8094996.1"/>
    <property type="molecule type" value="Genomic_DNA"/>
</dbReference>
<dbReference type="Proteomes" id="UP001433268">
    <property type="component" value="Unassembled WGS sequence"/>
</dbReference>
<keyword evidence="3" id="KW-1185">Reference proteome</keyword>
<comment type="caution">
    <text evidence="2">The sequence shown here is derived from an EMBL/GenBank/DDBJ whole genome shotgun (WGS) entry which is preliminary data.</text>
</comment>
<evidence type="ECO:0000256" key="1">
    <source>
        <dbReference type="SAM" id="MobiDB-lite"/>
    </source>
</evidence>
<organism evidence="2 3">
    <name type="scientific">Apiospora hydei</name>
    <dbReference type="NCBI Taxonomy" id="1337664"/>
    <lineage>
        <taxon>Eukaryota</taxon>
        <taxon>Fungi</taxon>
        <taxon>Dikarya</taxon>
        <taxon>Ascomycota</taxon>
        <taxon>Pezizomycotina</taxon>
        <taxon>Sordariomycetes</taxon>
        <taxon>Xylariomycetidae</taxon>
        <taxon>Amphisphaeriales</taxon>
        <taxon>Apiosporaceae</taxon>
        <taxon>Apiospora</taxon>
    </lineage>
</organism>
<dbReference type="GeneID" id="92039056"/>
<sequence>MGVYLQGPLNLQWNTFLTHRNLNGPILVSGNGEDRLNEWPDDKFADVGKRIREQYNHGGTAPDCYKAELHGDQLKHGHDTLVIDHGDPAVTKILAHRPMPATVVVMRHENLGLSMGYLLAHVAIRGDDEGQRGPVVGSGSLHACGGSRD</sequence>
<evidence type="ECO:0000313" key="2">
    <source>
        <dbReference type="EMBL" id="KAK8094996.1"/>
    </source>
</evidence>
<accession>A0ABR1XEF0</accession>
<gene>
    <name evidence="2" type="ORF">PG997_001681</name>
</gene>
<protein>
    <submittedName>
        <fullName evidence="2">Uncharacterized protein</fullName>
    </submittedName>
</protein>
<proteinExistence type="predicted"/>
<evidence type="ECO:0000313" key="3">
    <source>
        <dbReference type="Proteomes" id="UP001433268"/>
    </source>
</evidence>
<reference evidence="2 3" key="1">
    <citation type="submission" date="2023-01" db="EMBL/GenBank/DDBJ databases">
        <title>Analysis of 21 Apiospora genomes using comparative genomics revels a genus with tremendous synthesis potential of carbohydrate active enzymes and secondary metabolites.</title>
        <authorList>
            <person name="Sorensen T."/>
        </authorList>
    </citation>
    <scope>NUCLEOTIDE SEQUENCE [LARGE SCALE GENOMIC DNA]</scope>
    <source>
        <strain evidence="2 3">CBS 114990</strain>
    </source>
</reference>
<feature type="region of interest" description="Disordered" evidence="1">
    <location>
        <begin position="130"/>
        <end position="149"/>
    </location>
</feature>
<dbReference type="RefSeq" id="XP_066675769.1">
    <property type="nucleotide sequence ID" value="XM_066805996.1"/>
</dbReference>